<evidence type="ECO:0000313" key="7">
    <source>
        <dbReference type="EMBL" id="MFD0922844.1"/>
    </source>
</evidence>
<organism evidence="7 8">
    <name type="scientific">Saccharopolyspora rosea</name>
    <dbReference type="NCBI Taxonomy" id="524884"/>
    <lineage>
        <taxon>Bacteria</taxon>
        <taxon>Bacillati</taxon>
        <taxon>Actinomycetota</taxon>
        <taxon>Actinomycetes</taxon>
        <taxon>Pseudonocardiales</taxon>
        <taxon>Pseudonocardiaceae</taxon>
        <taxon>Saccharopolyspora</taxon>
    </lineage>
</organism>
<dbReference type="Pfam" id="PF13977">
    <property type="entry name" value="TetR_C_6"/>
    <property type="match status" value="1"/>
</dbReference>
<evidence type="ECO:0000256" key="4">
    <source>
        <dbReference type="ARBA" id="ARBA00023163"/>
    </source>
</evidence>
<proteinExistence type="predicted"/>
<keyword evidence="8" id="KW-1185">Reference proteome</keyword>
<dbReference type="InterPro" id="IPR036271">
    <property type="entry name" value="Tet_transcr_reg_TetR-rel_C_sf"/>
</dbReference>
<dbReference type="PROSITE" id="PS50977">
    <property type="entry name" value="HTH_TETR_2"/>
    <property type="match status" value="1"/>
</dbReference>
<dbReference type="SUPFAM" id="SSF46689">
    <property type="entry name" value="Homeodomain-like"/>
    <property type="match status" value="1"/>
</dbReference>
<dbReference type="PRINTS" id="PR00455">
    <property type="entry name" value="HTHTETR"/>
</dbReference>
<evidence type="ECO:0000256" key="2">
    <source>
        <dbReference type="ARBA" id="ARBA00023015"/>
    </source>
</evidence>
<keyword evidence="1" id="KW-0678">Repressor</keyword>
<sequence>MERQRKPVTTRRDEIIAATLDLIAERGIGSVRAADIAGRLGISTALVFYHFATLENLVVEAFAAAAERDLRRLDAVLRDTDGSAETRLRAVLREYGPTGDAAGWVLWIEAWAAGLRHPRLREVAQRLDLRWREVVAELLADGVRSGEFGCADPRSASWRVTAMLDGLAVQLVAREGVVSRADVDGWLDHVLSAELGV</sequence>
<reference evidence="8" key="1">
    <citation type="journal article" date="2019" name="Int. J. Syst. Evol. Microbiol.">
        <title>The Global Catalogue of Microorganisms (GCM) 10K type strain sequencing project: providing services to taxonomists for standard genome sequencing and annotation.</title>
        <authorList>
            <consortium name="The Broad Institute Genomics Platform"/>
            <consortium name="The Broad Institute Genome Sequencing Center for Infectious Disease"/>
            <person name="Wu L."/>
            <person name="Ma J."/>
        </authorList>
    </citation>
    <scope>NUCLEOTIDE SEQUENCE [LARGE SCALE GENOMIC DNA]</scope>
    <source>
        <strain evidence="8">CCUG 56401</strain>
    </source>
</reference>
<dbReference type="Pfam" id="PF00440">
    <property type="entry name" value="TetR_N"/>
    <property type="match status" value="1"/>
</dbReference>
<dbReference type="Gene3D" id="1.10.357.10">
    <property type="entry name" value="Tetracycline Repressor, domain 2"/>
    <property type="match status" value="1"/>
</dbReference>
<dbReference type="InterPro" id="IPR001647">
    <property type="entry name" value="HTH_TetR"/>
</dbReference>
<name>A0ABW3G1U2_9PSEU</name>
<keyword evidence="4" id="KW-0804">Transcription</keyword>
<keyword evidence="2" id="KW-0805">Transcription regulation</keyword>
<dbReference type="InterPro" id="IPR039538">
    <property type="entry name" value="BetI_C"/>
</dbReference>
<feature type="domain" description="HTH tetR-type" evidence="6">
    <location>
        <begin position="9"/>
        <end position="69"/>
    </location>
</feature>
<dbReference type="PANTHER" id="PTHR30055">
    <property type="entry name" value="HTH-TYPE TRANSCRIPTIONAL REGULATOR RUTR"/>
    <property type="match status" value="1"/>
</dbReference>
<evidence type="ECO:0000256" key="1">
    <source>
        <dbReference type="ARBA" id="ARBA00022491"/>
    </source>
</evidence>
<evidence type="ECO:0000313" key="8">
    <source>
        <dbReference type="Proteomes" id="UP001597018"/>
    </source>
</evidence>
<evidence type="ECO:0000256" key="3">
    <source>
        <dbReference type="ARBA" id="ARBA00023125"/>
    </source>
</evidence>
<dbReference type="InterPro" id="IPR050109">
    <property type="entry name" value="HTH-type_TetR-like_transc_reg"/>
</dbReference>
<comment type="caution">
    <text evidence="7">The sequence shown here is derived from an EMBL/GenBank/DDBJ whole genome shotgun (WGS) entry which is preliminary data.</text>
</comment>
<keyword evidence="3 5" id="KW-0238">DNA-binding</keyword>
<dbReference type="Proteomes" id="UP001597018">
    <property type="component" value="Unassembled WGS sequence"/>
</dbReference>
<dbReference type="RefSeq" id="WP_263253580.1">
    <property type="nucleotide sequence ID" value="NZ_BAABLT010000027.1"/>
</dbReference>
<dbReference type="SUPFAM" id="SSF48498">
    <property type="entry name" value="Tetracyclin repressor-like, C-terminal domain"/>
    <property type="match status" value="1"/>
</dbReference>
<protein>
    <submittedName>
        <fullName evidence="7">TetR/AcrR family transcriptional regulator</fullName>
    </submittedName>
</protein>
<accession>A0ABW3G1U2</accession>
<dbReference type="EMBL" id="JBHTIW010000025">
    <property type="protein sequence ID" value="MFD0922844.1"/>
    <property type="molecule type" value="Genomic_DNA"/>
</dbReference>
<dbReference type="PANTHER" id="PTHR30055:SF200">
    <property type="entry name" value="HTH-TYPE TRANSCRIPTIONAL REPRESSOR BDCR"/>
    <property type="match status" value="1"/>
</dbReference>
<evidence type="ECO:0000256" key="5">
    <source>
        <dbReference type="PROSITE-ProRule" id="PRU00335"/>
    </source>
</evidence>
<feature type="DNA-binding region" description="H-T-H motif" evidence="5">
    <location>
        <begin position="32"/>
        <end position="51"/>
    </location>
</feature>
<dbReference type="InterPro" id="IPR009057">
    <property type="entry name" value="Homeodomain-like_sf"/>
</dbReference>
<gene>
    <name evidence="7" type="ORF">ACFQ16_24110</name>
</gene>
<evidence type="ECO:0000259" key="6">
    <source>
        <dbReference type="PROSITE" id="PS50977"/>
    </source>
</evidence>